<dbReference type="AlphaFoldDB" id="A0A9X0CN00"/>
<sequence length="170" mass="19237">MFLNHELMSSMKEYLTQGGITILEASKTLKVLAEQEYFKEDKKQHRKSSQEMADVLKKLTDGGLTPGEDSELALSALVLLLEYHASRQPLLTGTEQRFGKRKTAQILDNITLTNLDIIPRGPDTDQRELAGKIGSMLYAIWQTVIQTVACAPLLIHFNQRQVEFCRRFNG</sequence>
<accession>A0A9X0CN00</accession>
<comment type="caution">
    <text evidence="1">The sequence shown here is derived from an EMBL/GenBank/DDBJ whole genome shotgun (WGS) entry which is preliminary data.</text>
</comment>
<dbReference type="Gene3D" id="3.30.420.110">
    <property type="entry name" value="MutS, connector domain"/>
    <property type="match status" value="1"/>
</dbReference>
<proteinExistence type="predicted"/>
<keyword evidence="2" id="KW-1185">Reference proteome</keyword>
<dbReference type="GO" id="GO:0005524">
    <property type="term" value="F:ATP binding"/>
    <property type="evidence" value="ECO:0007669"/>
    <property type="project" value="InterPro"/>
</dbReference>
<dbReference type="GO" id="GO:0030983">
    <property type="term" value="F:mismatched DNA binding"/>
    <property type="evidence" value="ECO:0007669"/>
    <property type="project" value="InterPro"/>
</dbReference>
<dbReference type="Proteomes" id="UP001163046">
    <property type="component" value="Unassembled WGS sequence"/>
</dbReference>
<reference evidence="1" key="1">
    <citation type="submission" date="2023-01" db="EMBL/GenBank/DDBJ databases">
        <title>Genome assembly of the deep-sea coral Lophelia pertusa.</title>
        <authorList>
            <person name="Herrera S."/>
            <person name="Cordes E."/>
        </authorList>
    </citation>
    <scope>NUCLEOTIDE SEQUENCE</scope>
    <source>
        <strain evidence="1">USNM1676648</strain>
        <tissue evidence="1">Polyp</tissue>
    </source>
</reference>
<organism evidence="1 2">
    <name type="scientific">Desmophyllum pertusum</name>
    <dbReference type="NCBI Taxonomy" id="174260"/>
    <lineage>
        <taxon>Eukaryota</taxon>
        <taxon>Metazoa</taxon>
        <taxon>Cnidaria</taxon>
        <taxon>Anthozoa</taxon>
        <taxon>Hexacorallia</taxon>
        <taxon>Scleractinia</taxon>
        <taxon>Caryophylliina</taxon>
        <taxon>Caryophylliidae</taxon>
        <taxon>Desmophyllum</taxon>
    </lineage>
</organism>
<dbReference type="InterPro" id="IPR036678">
    <property type="entry name" value="MutS_con_dom_sf"/>
</dbReference>
<evidence type="ECO:0000313" key="1">
    <source>
        <dbReference type="EMBL" id="KAJ7361884.1"/>
    </source>
</evidence>
<dbReference type="EMBL" id="MU827308">
    <property type="protein sequence ID" value="KAJ7361884.1"/>
    <property type="molecule type" value="Genomic_DNA"/>
</dbReference>
<gene>
    <name evidence="1" type="primary">MSH6_1</name>
    <name evidence="1" type="ORF">OS493_014529</name>
</gene>
<dbReference type="GO" id="GO:0006298">
    <property type="term" value="P:mismatch repair"/>
    <property type="evidence" value="ECO:0007669"/>
    <property type="project" value="InterPro"/>
</dbReference>
<evidence type="ECO:0000313" key="2">
    <source>
        <dbReference type="Proteomes" id="UP001163046"/>
    </source>
</evidence>
<protein>
    <submittedName>
        <fullName evidence="1">DNA mismatch repair protein msh6</fullName>
    </submittedName>
</protein>
<name>A0A9X0CN00_9CNID</name>